<name>A0A388JPA5_CHABU</name>
<evidence type="ECO:0000256" key="6">
    <source>
        <dbReference type="SAM" id="MobiDB-lite"/>
    </source>
</evidence>
<feature type="compositionally biased region" description="Basic and acidic residues" evidence="6">
    <location>
        <begin position="457"/>
        <end position="466"/>
    </location>
</feature>
<dbReference type="Pfam" id="PF10237">
    <property type="entry name" value="N6-adenineMlase"/>
    <property type="match status" value="1"/>
</dbReference>
<dbReference type="EMBL" id="BFEA01000005">
    <property type="protein sequence ID" value="GBG59603.1"/>
    <property type="molecule type" value="Genomic_DNA"/>
</dbReference>
<dbReference type="GO" id="GO:0032259">
    <property type="term" value="P:methylation"/>
    <property type="evidence" value="ECO:0007669"/>
    <property type="project" value="UniProtKB-KW"/>
</dbReference>
<dbReference type="InterPro" id="IPR041370">
    <property type="entry name" value="Mlase_EEF1AKMT1/ZCCHC4"/>
</dbReference>
<dbReference type="Gramene" id="GBG59603">
    <property type="protein sequence ID" value="GBG59603"/>
    <property type="gene ID" value="CBR_g49867"/>
</dbReference>
<dbReference type="Gene3D" id="3.10.10.10">
    <property type="entry name" value="HIV Type 1 Reverse Transcriptase, subunit A, domain 1"/>
    <property type="match status" value="1"/>
</dbReference>
<accession>A0A388JPA5</accession>
<dbReference type="GO" id="GO:0016279">
    <property type="term" value="F:protein-lysine N-methyltransferase activity"/>
    <property type="evidence" value="ECO:0007669"/>
    <property type="project" value="InterPro"/>
</dbReference>
<evidence type="ECO:0000256" key="1">
    <source>
        <dbReference type="ARBA" id="ARBA00004496"/>
    </source>
</evidence>
<proteinExistence type="predicted"/>
<keyword evidence="2" id="KW-0963">Cytoplasm</keyword>
<dbReference type="STRING" id="69332.A0A388JPA5"/>
<dbReference type="CDD" id="cd02440">
    <property type="entry name" value="AdoMet_MTases"/>
    <property type="match status" value="1"/>
</dbReference>
<evidence type="ECO:0000313" key="8">
    <source>
        <dbReference type="Proteomes" id="UP000265515"/>
    </source>
</evidence>
<evidence type="ECO:0000256" key="2">
    <source>
        <dbReference type="ARBA" id="ARBA00022490"/>
    </source>
</evidence>
<evidence type="ECO:0000256" key="4">
    <source>
        <dbReference type="ARBA" id="ARBA00022679"/>
    </source>
</evidence>
<protein>
    <submittedName>
        <fullName evidence="7">Uncharacterized protein</fullName>
    </submittedName>
</protein>
<feature type="coiled-coil region" evidence="5">
    <location>
        <begin position="368"/>
        <end position="395"/>
    </location>
</feature>
<dbReference type="PANTHER" id="PTHR13200">
    <property type="entry name" value="EEF1A LYSINE METHYLTRANSFERASE 1"/>
    <property type="match status" value="1"/>
</dbReference>
<dbReference type="AlphaFoldDB" id="A0A388JPA5"/>
<keyword evidence="5" id="KW-0175">Coiled coil</keyword>
<dbReference type="InterPro" id="IPR019369">
    <property type="entry name" value="Efm5/EEF1AKMT1"/>
</dbReference>
<keyword evidence="8" id="KW-1185">Reference proteome</keyword>
<evidence type="ECO:0000256" key="5">
    <source>
        <dbReference type="SAM" id="Coils"/>
    </source>
</evidence>
<dbReference type="OrthoDB" id="206354at2759"/>
<comment type="subcellular location">
    <subcellularLocation>
        <location evidence="1">Cytoplasm</location>
    </subcellularLocation>
</comment>
<feature type="region of interest" description="Disordered" evidence="6">
    <location>
        <begin position="439"/>
        <end position="466"/>
    </location>
</feature>
<dbReference type="SUPFAM" id="SSF53335">
    <property type="entry name" value="S-adenosyl-L-methionine-dependent methyltransferases"/>
    <property type="match status" value="1"/>
</dbReference>
<keyword evidence="3" id="KW-0489">Methyltransferase</keyword>
<feature type="compositionally biased region" description="Basic and acidic residues" evidence="6">
    <location>
        <begin position="439"/>
        <end position="448"/>
    </location>
</feature>
<dbReference type="Gene3D" id="3.40.50.150">
    <property type="entry name" value="Vaccinia Virus protein VP39"/>
    <property type="match status" value="1"/>
</dbReference>
<evidence type="ECO:0000313" key="7">
    <source>
        <dbReference type="EMBL" id="GBG59603.1"/>
    </source>
</evidence>
<comment type="caution">
    <text evidence="7">The sequence shown here is derived from an EMBL/GenBank/DDBJ whole genome shotgun (WGS) entry which is preliminary data.</text>
</comment>
<gene>
    <name evidence="7" type="ORF">CBR_g49867</name>
</gene>
<reference evidence="7 8" key="1">
    <citation type="journal article" date="2018" name="Cell">
        <title>The Chara Genome: Secondary Complexity and Implications for Plant Terrestrialization.</title>
        <authorList>
            <person name="Nishiyama T."/>
            <person name="Sakayama H."/>
            <person name="Vries J.D."/>
            <person name="Buschmann H."/>
            <person name="Saint-Marcoux D."/>
            <person name="Ullrich K.K."/>
            <person name="Haas F.B."/>
            <person name="Vanderstraeten L."/>
            <person name="Becker D."/>
            <person name="Lang D."/>
            <person name="Vosolsobe S."/>
            <person name="Rombauts S."/>
            <person name="Wilhelmsson P.K.I."/>
            <person name="Janitza P."/>
            <person name="Kern R."/>
            <person name="Heyl A."/>
            <person name="Rumpler F."/>
            <person name="Villalobos L.I.A.C."/>
            <person name="Clay J.M."/>
            <person name="Skokan R."/>
            <person name="Toyoda A."/>
            <person name="Suzuki Y."/>
            <person name="Kagoshima H."/>
            <person name="Schijlen E."/>
            <person name="Tajeshwar N."/>
            <person name="Catarino B."/>
            <person name="Hetherington A.J."/>
            <person name="Saltykova A."/>
            <person name="Bonnot C."/>
            <person name="Breuninger H."/>
            <person name="Symeonidi A."/>
            <person name="Radhakrishnan G.V."/>
            <person name="Van Nieuwerburgh F."/>
            <person name="Deforce D."/>
            <person name="Chang C."/>
            <person name="Karol K.G."/>
            <person name="Hedrich R."/>
            <person name="Ulvskov P."/>
            <person name="Glockner G."/>
            <person name="Delwiche C.F."/>
            <person name="Petrasek J."/>
            <person name="Van de Peer Y."/>
            <person name="Friml J."/>
            <person name="Beilby M."/>
            <person name="Dolan L."/>
            <person name="Kohara Y."/>
            <person name="Sugano S."/>
            <person name="Fujiyama A."/>
            <person name="Delaux P.-M."/>
            <person name="Quint M."/>
            <person name="TheiBen G."/>
            <person name="Hagemann M."/>
            <person name="Harholt J."/>
            <person name="Dunand C."/>
            <person name="Zachgo S."/>
            <person name="Langdale J."/>
            <person name="Maumus F."/>
            <person name="Straeten D.V.D."/>
            <person name="Gould S.B."/>
            <person name="Rensing S.A."/>
        </authorList>
    </citation>
    <scope>NUCLEOTIDE SEQUENCE [LARGE SCALE GENOMIC DNA]</scope>
    <source>
        <strain evidence="7 8">S276</strain>
    </source>
</reference>
<dbReference type="InterPro" id="IPR029063">
    <property type="entry name" value="SAM-dependent_MTases_sf"/>
</dbReference>
<dbReference type="GO" id="GO:0005737">
    <property type="term" value="C:cytoplasm"/>
    <property type="evidence" value="ECO:0007669"/>
    <property type="project" value="UniProtKB-SubCell"/>
</dbReference>
<dbReference type="PANTHER" id="PTHR13200:SF1">
    <property type="entry name" value="NUCLEIC ACID BINDING PROTEIN"/>
    <property type="match status" value="1"/>
</dbReference>
<dbReference type="Proteomes" id="UP000265515">
    <property type="component" value="Unassembled WGS sequence"/>
</dbReference>
<keyword evidence="4" id="KW-0808">Transferase</keyword>
<sequence length="675" mass="76755">MEKMVMEWVANLASVEEEEALLLVPQARELEAEENPLQRQTIEEEKKLEWKLRLARERKRRLEADETMERDLRAAEEQRGKLAAQADLKQQIQILSQNMEVVLWAQQEQLHYLSGHDIALQSMHTSFKDFVRDTMICVDTQLHAAMEGTERFCVGAIEGAKLVAPREEEARPRRERVKVKFLEPYRGKKGEDFGNWEANINSYLHLQHIVIKNPKKDGKLERVIHFLTLLVEDNLPFDMVLGMDRGEAPGATLHLREHECRHPSPSGGVKMARLFHVSGVDNPLAHCCLSAPVFPRLVKKEQLQEQVFVSYGRPIIEPEKEEPIDPLIAKLLEEYADLSKAPSGVVSHPIQHCIQIEPGSKTPKGAIHRMSPEELEELRKQLDELLEKVVDLGVEAGDGGLDCGGYWGPALGPPEDGGMIRREPPLHTRWIDRVADKVKDGTKADTRTKGGKRHKGEKGEKGMEKGTVHVHEPLVLGSDDIDSGNGGKERVSNRFLMKYGENAEFNQYWFSSDTIKVMLRELDDVATSVAFLSTPSIYFSLQNQNLKSKSYIFDLDTKFGRGRNVNFVRYDFNRPTDVPDNLHHSFDCVVIDPPFIAEEVWAKYAETAKLLLIPNGRVILSTIPENAMFLKRMLGVEPQLFRPSIPNLVYQYAFFVNYESPYFSVVNPELPSLET</sequence>
<evidence type="ECO:0000256" key="3">
    <source>
        <dbReference type="ARBA" id="ARBA00022603"/>
    </source>
</evidence>
<organism evidence="7 8">
    <name type="scientific">Chara braunii</name>
    <name type="common">Braun's stonewort</name>
    <dbReference type="NCBI Taxonomy" id="69332"/>
    <lineage>
        <taxon>Eukaryota</taxon>
        <taxon>Viridiplantae</taxon>
        <taxon>Streptophyta</taxon>
        <taxon>Charophyceae</taxon>
        <taxon>Charales</taxon>
        <taxon>Characeae</taxon>
        <taxon>Chara</taxon>
    </lineage>
</organism>